<dbReference type="InterPro" id="IPR007554">
    <property type="entry name" value="Glycerophosphate_synth"/>
</dbReference>
<gene>
    <name evidence="8" type="ORF">GLW07_01665</name>
</gene>
<dbReference type="GO" id="GO:0005886">
    <property type="term" value="C:plasma membrane"/>
    <property type="evidence" value="ECO:0007669"/>
    <property type="project" value="UniProtKB-SubCell"/>
</dbReference>
<evidence type="ECO:0000256" key="1">
    <source>
        <dbReference type="ARBA" id="ARBA00004202"/>
    </source>
</evidence>
<dbReference type="Pfam" id="PF04464">
    <property type="entry name" value="Glyphos_transf"/>
    <property type="match status" value="1"/>
</dbReference>
<sequence>MGQISVIVTVYNKEDYIQKCLDSLLQQSYQDFEIILINDASTDLSKEIIERYHDPRMSCYHLDTNVGVSKARNMGIDHASNEFIYFMDGDDYLAPYTLELLLSNVGEDHLIGASIFKAGKIDIPTEIGEDSYHLRRLRGGRKIKALRRRSATNFLIRKDFVEWHQLRFDEEATFYTDLSFSIPAIVNSEEIPMISGVPTYLKGECYDPIDHPTLMLHSVEEKLPDLFYIYHKMKLSYGETKSISRYLDLLLLNYYSKSITNKATKEPSVLFDHFTALKNCLALVAPGRIKRRNLVERREHRLLQKGKKEAVLKSMKFRVRLRQWRRALRKKHLLMRQLYRTVLVKMPMKERKVLLESFGGKGYSDSPRYIYEELLKSNQKYDYLWVYDKQKKDIPGNPKQVRRLSPAYYYHLATAKYWVSNARMPNFAIKRPETVYLQTWHGTPLKKLAADMKEVRMPGTTTEKYKRNFYNEAQKWDYLVSPNDYSTQIFRRAFKFGKEMLDVGYPRNDILYLPDEEKKSRQQEIKTKLGIPADKKVILYAPTWRDDEFHGKGQYKFDLKLDLKKMQERLGDQYVIALRMHYLVAEHIDTTDMSDFVYNLSDYGDIAELYLLSDVLITDYSSVFFDYANLRRPILFFTYDIEKYRDSLRGFYMDFENEAPGPLLRTSEGVLDAIENLERIEIQYESKFNAFYDKYCHLDDGYAAKKVINRVFEPEKAEV</sequence>
<dbReference type="Gene3D" id="3.40.50.12580">
    <property type="match status" value="1"/>
</dbReference>
<dbReference type="PANTHER" id="PTHR37316">
    <property type="entry name" value="TEICHOIC ACID GLYCEROL-PHOSPHATE PRIMASE"/>
    <property type="match status" value="1"/>
</dbReference>
<dbReference type="InterPro" id="IPR043148">
    <property type="entry name" value="TagF_C"/>
</dbReference>
<dbReference type="GO" id="GO:0019350">
    <property type="term" value="P:teichoic acid biosynthetic process"/>
    <property type="evidence" value="ECO:0007669"/>
    <property type="project" value="UniProtKB-KW"/>
</dbReference>
<evidence type="ECO:0000313" key="9">
    <source>
        <dbReference type="Proteomes" id="UP000447833"/>
    </source>
</evidence>
<evidence type="ECO:0000256" key="2">
    <source>
        <dbReference type="ARBA" id="ARBA00010488"/>
    </source>
</evidence>
<protein>
    <submittedName>
        <fullName evidence="8">Glycosyltransferase</fullName>
    </submittedName>
</protein>
<evidence type="ECO:0000259" key="7">
    <source>
        <dbReference type="Pfam" id="PF00535"/>
    </source>
</evidence>
<keyword evidence="3" id="KW-1003">Cell membrane</keyword>
<dbReference type="Proteomes" id="UP000447833">
    <property type="component" value="Unassembled WGS sequence"/>
</dbReference>
<dbReference type="CDD" id="cd00761">
    <property type="entry name" value="Glyco_tranf_GTA_type"/>
    <property type="match status" value="1"/>
</dbReference>
<organism evidence="8 9">
    <name type="scientific">Guptibacillus hwajinpoensis</name>
    <dbReference type="NCBI Taxonomy" id="208199"/>
    <lineage>
        <taxon>Bacteria</taxon>
        <taxon>Bacillati</taxon>
        <taxon>Bacillota</taxon>
        <taxon>Bacilli</taxon>
        <taxon>Bacillales</taxon>
        <taxon>Guptibacillaceae</taxon>
        <taxon>Guptibacillus</taxon>
    </lineage>
</organism>
<dbReference type="InterPro" id="IPR051612">
    <property type="entry name" value="Teichoic_Acid_Biosynth"/>
</dbReference>
<name>A0A845EQP3_9BACL</name>
<dbReference type="InterPro" id="IPR043149">
    <property type="entry name" value="TagF_N"/>
</dbReference>
<evidence type="ECO:0000256" key="6">
    <source>
        <dbReference type="ARBA" id="ARBA00023136"/>
    </source>
</evidence>
<comment type="similarity">
    <text evidence="2">Belongs to the CDP-glycerol glycerophosphotransferase family.</text>
</comment>
<reference evidence="8 9" key="1">
    <citation type="submission" date="2019-11" db="EMBL/GenBank/DDBJ databases">
        <title>Genome sequences of 17 halophilic strains isolated from different environments.</title>
        <authorList>
            <person name="Furrow R.E."/>
        </authorList>
    </citation>
    <scope>NUCLEOTIDE SEQUENCE [LARGE SCALE GENOMIC DNA]</scope>
    <source>
        <strain evidence="8 9">22506_14_FS</strain>
    </source>
</reference>
<dbReference type="SUPFAM" id="SSF53448">
    <property type="entry name" value="Nucleotide-diphospho-sugar transferases"/>
    <property type="match status" value="1"/>
</dbReference>
<proteinExistence type="inferred from homology"/>
<feature type="domain" description="Glycosyltransferase 2-like" evidence="7">
    <location>
        <begin position="5"/>
        <end position="159"/>
    </location>
</feature>
<dbReference type="InterPro" id="IPR029044">
    <property type="entry name" value="Nucleotide-diphossugar_trans"/>
</dbReference>
<dbReference type="AlphaFoldDB" id="A0A845EQP3"/>
<keyword evidence="4 8" id="KW-0808">Transferase</keyword>
<dbReference type="Pfam" id="PF00535">
    <property type="entry name" value="Glycos_transf_2"/>
    <property type="match status" value="1"/>
</dbReference>
<comment type="caution">
    <text evidence="8">The sequence shown here is derived from an EMBL/GenBank/DDBJ whole genome shotgun (WGS) entry which is preliminary data.</text>
</comment>
<dbReference type="RefSeq" id="WP_160917950.1">
    <property type="nucleotide sequence ID" value="NZ_WMEY01000001.1"/>
</dbReference>
<evidence type="ECO:0000256" key="3">
    <source>
        <dbReference type="ARBA" id="ARBA00022475"/>
    </source>
</evidence>
<comment type="subcellular location">
    <subcellularLocation>
        <location evidence="1">Cell membrane</location>
        <topology evidence="1">Peripheral membrane protein</topology>
    </subcellularLocation>
</comment>
<dbReference type="GO" id="GO:0047355">
    <property type="term" value="F:CDP-glycerol glycerophosphotransferase activity"/>
    <property type="evidence" value="ECO:0007669"/>
    <property type="project" value="InterPro"/>
</dbReference>
<keyword evidence="6" id="KW-0472">Membrane</keyword>
<keyword evidence="5" id="KW-0777">Teichoic acid biosynthesis</keyword>
<evidence type="ECO:0000256" key="4">
    <source>
        <dbReference type="ARBA" id="ARBA00022679"/>
    </source>
</evidence>
<dbReference type="EMBL" id="WMEY01000001">
    <property type="protein sequence ID" value="MYL62054.1"/>
    <property type="molecule type" value="Genomic_DNA"/>
</dbReference>
<dbReference type="PANTHER" id="PTHR37316:SF3">
    <property type="entry name" value="TEICHOIC ACID GLYCEROL-PHOSPHATE TRANSFERASE"/>
    <property type="match status" value="1"/>
</dbReference>
<dbReference type="SUPFAM" id="SSF53756">
    <property type="entry name" value="UDP-Glycosyltransferase/glycogen phosphorylase"/>
    <property type="match status" value="1"/>
</dbReference>
<evidence type="ECO:0000313" key="8">
    <source>
        <dbReference type="EMBL" id="MYL62054.1"/>
    </source>
</evidence>
<dbReference type="InterPro" id="IPR001173">
    <property type="entry name" value="Glyco_trans_2-like"/>
</dbReference>
<evidence type="ECO:0000256" key="5">
    <source>
        <dbReference type="ARBA" id="ARBA00022944"/>
    </source>
</evidence>
<accession>A0A845EQP3</accession>
<dbReference type="Gene3D" id="3.40.50.11820">
    <property type="match status" value="1"/>
</dbReference>
<dbReference type="Gene3D" id="3.90.550.10">
    <property type="entry name" value="Spore Coat Polysaccharide Biosynthesis Protein SpsA, Chain A"/>
    <property type="match status" value="1"/>
</dbReference>